<keyword evidence="5 9" id="KW-0812">Transmembrane</keyword>
<feature type="compositionally biased region" description="Basic and acidic residues" evidence="8">
    <location>
        <begin position="1"/>
        <end position="15"/>
    </location>
</feature>
<dbReference type="AlphaFoldDB" id="A0AAU2UY81"/>
<feature type="transmembrane region" description="Helical" evidence="9">
    <location>
        <begin position="331"/>
        <end position="364"/>
    </location>
</feature>
<comment type="subcellular location">
    <subcellularLocation>
        <location evidence="1">Cell membrane</location>
        <topology evidence="1">Multi-pass membrane protein</topology>
    </subcellularLocation>
</comment>
<dbReference type="GO" id="GO:0005886">
    <property type="term" value="C:plasma membrane"/>
    <property type="evidence" value="ECO:0007669"/>
    <property type="project" value="UniProtKB-SubCell"/>
</dbReference>
<keyword evidence="4" id="KW-1003">Cell membrane</keyword>
<evidence type="ECO:0000256" key="2">
    <source>
        <dbReference type="ARBA" id="ARBA00009773"/>
    </source>
</evidence>
<evidence type="ECO:0000256" key="8">
    <source>
        <dbReference type="SAM" id="MobiDB-lite"/>
    </source>
</evidence>
<dbReference type="InterPro" id="IPR002549">
    <property type="entry name" value="AI-2E-like"/>
</dbReference>
<evidence type="ECO:0000256" key="5">
    <source>
        <dbReference type="ARBA" id="ARBA00022692"/>
    </source>
</evidence>
<evidence type="ECO:0000313" key="10">
    <source>
        <dbReference type="EMBL" id="WTW59523.1"/>
    </source>
</evidence>
<reference evidence="10" key="1">
    <citation type="submission" date="2022-10" db="EMBL/GenBank/DDBJ databases">
        <title>The complete genomes of actinobacterial strains from the NBC collection.</title>
        <authorList>
            <person name="Joergensen T.S."/>
            <person name="Alvarez Arevalo M."/>
            <person name="Sterndorff E.B."/>
            <person name="Faurdal D."/>
            <person name="Vuksanovic O."/>
            <person name="Mourched A.-S."/>
            <person name="Charusanti P."/>
            <person name="Shaw S."/>
            <person name="Blin K."/>
            <person name="Weber T."/>
        </authorList>
    </citation>
    <scope>NUCLEOTIDE SEQUENCE</scope>
    <source>
        <strain evidence="10">NBC_00003</strain>
    </source>
</reference>
<organism evidence="10">
    <name type="scientific">Streptomyces sp. NBC_00003</name>
    <dbReference type="NCBI Taxonomy" id="2903608"/>
    <lineage>
        <taxon>Bacteria</taxon>
        <taxon>Bacillati</taxon>
        <taxon>Actinomycetota</taxon>
        <taxon>Actinomycetes</taxon>
        <taxon>Kitasatosporales</taxon>
        <taxon>Streptomycetaceae</taxon>
        <taxon>Streptomyces</taxon>
    </lineage>
</organism>
<feature type="region of interest" description="Disordered" evidence="8">
    <location>
        <begin position="1"/>
        <end position="26"/>
    </location>
</feature>
<keyword evidence="6 9" id="KW-1133">Transmembrane helix</keyword>
<dbReference type="PANTHER" id="PTHR21716:SF53">
    <property type="entry name" value="PERMEASE PERM-RELATED"/>
    <property type="match status" value="1"/>
</dbReference>
<feature type="transmembrane region" description="Helical" evidence="9">
    <location>
        <begin position="287"/>
        <end position="311"/>
    </location>
</feature>
<accession>A0AAU2UY81</accession>
<comment type="similarity">
    <text evidence="2">Belongs to the autoinducer-2 exporter (AI-2E) (TC 2.A.86) family.</text>
</comment>
<feature type="transmembrane region" description="Helical" evidence="9">
    <location>
        <begin position="40"/>
        <end position="59"/>
    </location>
</feature>
<dbReference type="Pfam" id="PF01594">
    <property type="entry name" value="AI-2E_transport"/>
    <property type="match status" value="1"/>
</dbReference>
<sequence>MTSARPEEGGDHDQAETSSVGPAARTGRARRTRIAVGGRSWFAIGFAVGLGATLAWLTVQTVLEVGSLLTLLLLSMFLALALEPVVAWLTRHRVRRSWAVLLVLVVLIALFGGFLALVVPPVTDEVNALIKAVPGWLKQLHDHESALGRFEDRYHVIAKVKEQFSNGGAAGLAGGLLGAGRVVVGAVTSAVVVMVVTVYVMAFLPSLKRFCLRFVAARKRPHTQAVTDEILNRVGRYMLGNVVTSVIAGLATFIWCVVTDVPYPAALGVFIALMDLIPIVGTTIGGIVVSLVALSVSLPVALATAGFYVAFRVAEDYLIVPRVMKFAVDVHPLVTVVGVLLGGALLGIVGALVAIPAAVAIGLILEEHVFSRTDAS</sequence>
<feature type="transmembrane region" description="Helical" evidence="9">
    <location>
        <begin position="98"/>
        <end position="119"/>
    </location>
</feature>
<protein>
    <submittedName>
        <fullName evidence="10">AI-2E family transporter</fullName>
    </submittedName>
</protein>
<evidence type="ECO:0000256" key="6">
    <source>
        <dbReference type="ARBA" id="ARBA00022989"/>
    </source>
</evidence>
<feature type="transmembrane region" description="Helical" evidence="9">
    <location>
        <begin position="237"/>
        <end position="255"/>
    </location>
</feature>
<feature type="transmembrane region" description="Helical" evidence="9">
    <location>
        <begin position="261"/>
        <end position="280"/>
    </location>
</feature>
<evidence type="ECO:0000256" key="9">
    <source>
        <dbReference type="SAM" id="Phobius"/>
    </source>
</evidence>
<feature type="transmembrane region" description="Helical" evidence="9">
    <location>
        <begin position="182"/>
        <end position="204"/>
    </location>
</feature>
<evidence type="ECO:0000256" key="1">
    <source>
        <dbReference type="ARBA" id="ARBA00004651"/>
    </source>
</evidence>
<keyword evidence="3" id="KW-0813">Transport</keyword>
<evidence type="ECO:0000256" key="3">
    <source>
        <dbReference type="ARBA" id="ARBA00022448"/>
    </source>
</evidence>
<gene>
    <name evidence="10" type="ORF">OG549_02020</name>
</gene>
<evidence type="ECO:0000256" key="4">
    <source>
        <dbReference type="ARBA" id="ARBA00022475"/>
    </source>
</evidence>
<name>A0AAU2UY81_9ACTN</name>
<dbReference type="GO" id="GO:0055085">
    <property type="term" value="P:transmembrane transport"/>
    <property type="evidence" value="ECO:0007669"/>
    <property type="project" value="TreeGrafter"/>
</dbReference>
<dbReference type="PANTHER" id="PTHR21716">
    <property type="entry name" value="TRANSMEMBRANE PROTEIN"/>
    <property type="match status" value="1"/>
</dbReference>
<feature type="transmembrane region" description="Helical" evidence="9">
    <location>
        <begin position="65"/>
        <end position="86"/>
    </location>
</feature>
<keyword evidence="7 9" id="KW-0472">Membrane</keyword>
<proteinExistence type="inferred from homology"/>
<evidence type="ECO:0000256" key="7">
    <source>
        <dbReference type="ARBA" id="ARBA00023136"/>
    </source>
</evidence>
<dbReference type="EMBL" id="CP108318">
    <property type="protein sequence ID" value="WTW59523.1"/>
    <property type="molecule type" value="Genomic_DNA"/>
</dbReference>